<sequence length="209" mass="23037">MAPSTPILLPSRLRVVITALTFSASAIALAPSSSMLLTPLAIQLGLKPLAIQLGLRLVAPHAREHDALLRADLGEHRGRLNIQAVLEQAAVLQRRGLQQSRGKRSSILCIELVLAQVERPQLAGIGDHSRQHTPHRRPVAAELPREVERVARHPGRAQQPTTEAVARNLGAELHRVRPPRGPLPRRRARELDALVAERDRSKVLLEREV</sequence>
<comment type="caution">
    <text evidence="1">The sequence shown here is derived from an EMBL/GenBank/DDBJ whole genome shotgun (WGS) entry which is preliminary data.</text>
</comment>
<organism evidence="1 2">
    <name type="scientific">Chrysochromulina tobinii</name>
    <dbReference type="NCBI Taxonomy" id="1460289"/>
    <lineage>
        <taxon>Eukaryota</taxon>
        <taxon>Haptista</taxon>
        <taxon>Haptophyta</taxon>
        <taxon>Prymnesiophyceae</taxon>
        <taxon>Prymnesiales</taxon>
        <taxon>Chrysochromulinaceae</taxon>
        <taxon>Chrysochromulina</taxon>
    </lineage>
</organism>
<evidence type="ECO:0000313" key="2">
    <source>
        <dbReference type="Proteomes" id="UP000037460"/>
    </source>
</evidence>
<dbReference type="Proteomes" id="UP000037460">
    <property type="component" value="Unassembled WGS sequence"/>
</dbReference>
<evidence type="ECO:0000313" key="1">
    <source>
        <dbReference type="EMBL" id="KOO34419.1"/>
    </source>
</evidence>
<dbReference type="EMBL" id="JWZX01001227">
    <property type="protein sequence ID" value="KOO34419.1"/>
    <property type="molecule type" value="Genomic_DNA"/>
</dbReference>
<gene>
    <name evidence="1" type="ORF">Ctob_016081</name>
</gene>
<keyword evidence="2" id="KW-1185">Reference proteome</keyword>
<dbReference type="AlphaFoldDB" id="A0A0M0K6I5"/>
<name>A0A0M0K6I5_9EUKA</name>
<proteinExistence type="predicted"/>
<reference evidence="2" key="1">
    <citation type="journal article" date="2015" name="PLoS Genet.">
        <title>Genome Sequence and Transcriptome Analyses of Chrysochromulina tobin: Metabolic Tools for Enhanced Algal Fitness in the Prominent Order Prymnesiales (Haptophyceae).</title>
        <authorList>
            <person name="Hovde B.T."/>
            <person name="Deodato C.R."/>
            <person name="Hunsperger H.M."/>
            <person name="Ryken S.A."/>
            <person name="Yost W."/>
            <person name="Jha R.K."/>
            <person name="Patterson J."/>
            <person name="Monnat R.J. Jr."/>
            <person name="Barlow S.B."/>
            <person name="Starkenburg S.R."/>
            <person name="Cattolico R.A."/>
        </authorList>
    </citation>
    <scope>NUCLEOTIDE SEQUENCE</scope>
    <source>
        <strain evidence="2">CCMP291</strain>
    </source>
</reference>
<protein>
    <submittedName>
        <fullName evidence="1">Uncharacterized protein</fullName>
    </submittedName>
</protein>
<accession>A0A0M0K6I5</accession>